<dbReference type="EMBL" id="CP117416">
    <property type="protein sequence ID" value="WCT56901.1"/>
    <property type="molecule type" value="Genomic_DNA"/>
</dbReference>
<reference evidence="1 2" key="1">
    <citation type="submission" date="2023-02" db="EMBL/GenBank/DDBJ databases">
        <title>Genome sequence of Paenibacillus kyungheensis KACC 18744.</title>
        <authorList>
            <person name="Kim S."/>
            <person name="Heo J."/>
            <person name="Kwon S.-W."/>
        </authorList>
    </citation>
    <scope>NUCLEOTIDE SEQUENCE [LARGE SCALE GENOMIC DNA]</scope>
    <source>
        <strain evidence="1 2">KACC 18744</strain>
    </source>
</reference>
<protein>
    <submittedName>
        <fullName evidence="1">DUF3037 domain-containing protein</fullName>
    </submittedName>
</protein>
<dbReference type="Pfam" id="PF11236">
    <property type="entry name" value="DUF3037"/>
    <property type="match status" value="1"/>
</dbReference>
<evidence type="ECO:0000313" key="1">
    <source>
        <dbReference type="EMBL" id="WCT56901.1"/>
    </source>
</evidence>
<dbReference type="InterPro" id="IPR021398">
    <property type="entry name" value="DUF3037"/>
</dbReference>
<organism evidence="1 2">
    <name type="scientific">Paenibacillus kyungheensis</name>
    <dbReference type="NCBI Taxonomy" id="1452732"/>
    <lineage>
        <taxon>Bacteria</taxon>
        <taxon>Bacillati</taxon>
        <taxon>Bacillota</taxon>
        <taxon>Bacilli</taxon>
        <taxon>Bacillales</taxon>
        <taxon>Paenibacillaceae</taxon>
        <taxon>Paenibacillus</taxon>
    </lineage>
</organism>
<gene>
    <name evidence="1" type="ORF">PQ456_05085</name>
</gene>
<name>A0AAX3M614_9BACL</name>
<dbReference type="AlphaFoldDB" id="A0AAX3M614"/>
<dbReference type="KEGG" id="pka:PQ456_05085"/>
<keyword evidence="2" id="KW-1185">Reference proteome</keyword>
<dbReference type="RefSeq" id="WP_273615167.1">
    <property type="nucleotide sequence ID" value="NZ_CP117416.1"/>
</dbReference>
<sequence>MSHLFKYSVIRYVPDEIREEFINIGIVFHSPELKHTEFKLTKNFKRVHAFDDEVDIKFLKIVLDGIKESFTKSTISGPSENELADINFLEKKTFYYANQIQFSPTNSFFTLNIEEDLNDLFKTYVYFDNKKKSRITDDEVKSLMNRILVNNNVLNELQRNIKIDIGPQEIELDYLYHSNNRTKIIKTFSFDYTEKGSTNAPSIAKEWIYNFEKIKKINNYELFGGHQEDCDLITFIYTGKSSNKNVKTAINILKEITNTVEGKERDEIIRFADNMTQEIQETR</sequence>
<proteinExistence type="predicted"/>
<evidence type="ECO:0000313" key="2">
    <source>
        <dbReference type="Proteomes" id="UP001220509"/>
    </source>
</evidence>
<accession>A0AAX3M614</accession>
<dbReference type="Proteomes" id="UP001220509">
    <property type="component" value="Chromosome"/>
</dbReference>